<dbReference type="EMBL" id="BARU01024583">
    <property type="protein sequence ID" value="GAH50928.1"/>
    <property type="molecule type" value="Genomic_DNA"/>
</dbReference>
<feature type="non-terminal residue" evidence="1">
    <location>
        <position position="136"/>
    </location>
</feature>
<sequence length="136" mass="15220">MEKGPAQNKKKAEDISIIPEGMEKAELIRAIQKLEGHDPCFAKSDGKCPQTDCRFRQECLAGAADKLEIDYRKLPTLDLEEYEPDIKEVPGVKDESEGSTCYAWIGAGRCGARLVKAFYNLGYKKVLTVDTSRYDL</sequence>
<proteinExistence type="predicted"/>
<comment type="caution">
    <text evidence="1">The sequence shown here is derived from an EMBL/GenBank/DDBJ whole genome shotgun (WGS) entry which is preliminary data.</text>
</comment>
<organism evidence="1">
    <name type="scientific">marine sediment metagenome</name>
    <dbReference type="NCBI Taxonomy" id="412755"/>
    <lineage>
        <taxon>unclassified sequences</taxon>
        <taxon>metagenomes</taxon>
        <taxon>ecological metagenomes</taxon>
    </lineage>
</organism>
<accession>X1I044</accession>
<name>X1I044_9ZZZZ</name>
<evidence type="ECO:0000313" key="1">
    <source>
        <dbReference type="EMBL" id="GAH50928.1"/>
    </source>
</evidence>
<reference evidence="1" key="1">
    <citation type="journal article" date="2014" name="Front. Microbiol.">
        <title>High frequency of phylogenetically diverse reductive dehalogenase-homologous genes in deep subseafloor sedimentary metagenomes.</title>
        <authorList>
            <person name="Kawai M."/>
            <person name="Futagami T."/>
            <person name="Toyoda A."/>
            <person name="Takaki Y."/>
            <person name="Nishi S."/>
            <person name="Hori S."/>
            <person name="Arai W."/>
            <person name="Tsubouchi T."/>
            <person name="Morono Y."/>
            <person name="Uchiyama I."/>
            <person name="Ito T."/>
            <person name="Fujiyama A."/>
            <person name="Inagaki F."/>
            <person name="Takami H."/>
        </authorList>
    </citation>
    <scope>NUCLEOTIDE SEQUENCE</scope>
    <source>
        <strain evidence="1">Expedition CK06-06</strain>
    </source>
</reference>
<protein>
    <submittedName>
        <fullName evidence="1">Uncharacterized protein</fullName>
    </submittedName>
</protein>
<gene>
    <name evidence="1" type="ORF">S03H2_39718</name>
</gene>
<dbReference type="AlphaFoldDB" id="X1I044"/>